<feature type="compositionally biased region" description="Basic and acidic residues" evidence="1">
    <location>
        <begin position="113"/>
        <end position="122"/>
    </location>
</feature>
<evidence type="ECO:0000256" key="1">
    <source>
        <dbReference type="SAM" id="MobiDB-lite"/>
    </source>
</evidence>
<organism evidence="2 3">
    <name type="scientific">Monosporascus ibericus</name>
    <dbReference type="NCBI Taxonomy" id="155417"/>
    <lineage>
        <taxon>Eukaryota</taxon>
        <taxon>Fungi</taxon>
        <taxon>Dikarya</taxon>
        <taxon>Ascomycota</taxon>
        <taxon>Pezizomycotina</taxon>
        <taxon>Sordariomycetes</taxon>
        <taxon>Xylariomycetidae</taxon>
        <taxon>Xylariales</taxon>
        <taxon>Xylariales incertae sedis</taxon>
        <taxon>Monosporascus</taxon>
    </lineage>
</organism>
<keyword evidence="3" id="KW-1185">Reference proteome</keyword>
<gene>
    <name evidence="2" type="ORF">DL764_002061</name>
</gene>
<dbReference type="OrthoDB" id="3918601at2759"/>
<comment type="caution">
    <text evidence="2">The sequence shown here is derived from an EMBL/GenBank/DDBJ whole genome shotgun (WGS) entry which is preliminary data.</text>
</comment>
<dbReference type="STRING" id="155417.A0A4Q4TPE5"/>
<feature type="region of interest" description="Disordered" evidence="1">
    <location>
        <begin position="113"/>
        <end position="141"/>
    </location>
</feature>
<protein>
    <submittedName>
        <fullName evidence="2">Uncharacterized protein</fullName>
    </submittedName>
</protein>
<evidence type="ECO:0000313" key="3">
    <source>
        <dbReference type="Proteomes" id="UP000293360"/>
    </source>
</evidence>
<name>A0A4Q4TPE5_9PEZI</name>
<feature type="compositionally biased region" description="Basic and acidic residues" evidence="1">
    <location>
        <begin position="130"/>
        <end position="141"/>
    </location>
</feature>
<reference evidence="2 3" key="1">
    <citation type="submission" date="2018-06" db="EMBL/GenBank/DDBJ databases">
        <title>Complete Genomes of Monosporascus.</title>
        <authorList>
            <person name="Robinson A.J."/>
            <person name="Natvig D.O."/>
        </authorList>
    </citation>
    <scope>NUCLEOTIDE SEQUENCE [LARGE SCALE GENOMIC DNA]</scope>
    <source>
        <strain evidence="2 3">CBS 110550</strain>
    </source>
</reference>
<accession>A0A4Q4TPE5</accession>
<proteinExistence type="predicted"/>
<dbReference type="Proteomes" id="UP000293360">
    <property type="component" value="Unassembled WGS sequence"/>
</dbReference>
<dbReference type="EMBL" id="QJNU01000071">
    <property type="protein sequence ID" value="RYP08154.1"/>
    <property type="molecule type" value="Genomic_DNA"/>
</dbReference>
<dbReference type="AlphaFoldDB" id="A0A4Q4TPE5"/>
<evidence type="ECO:0000313" key="2">
    <source>
        <dbReference type="EMBL" id="RYP08154.1"/>
    </source>
</evidence>
<sequence length="148" mass="16071">MHLKSYSDFIHSGDRGVAIATLVVWQNALLSYNFMSATIPTLKGFMIRFTTGGLGYTHDMSTIAGSSGGGTSNNHTYKMRSLSKVKAKVALPQGYLESTTRVTSVPLCPQKDTGRAVRRVKDGNGNGGKQESDSIASHDSRKIMIWKD</sequence>